<keyword evidence="3" id="KW-0687">Ribonucleoprotein</keyword>
<dbReference type="AlphaFoldDB" id="A0A420YFX3"/>
<dbReference type="Pfam" id="PF00276">
    <property type="entry name" value="Ribosomal_L23"/>
    <property type="match status" value="1"/>
</dbReference>
<keyword evidence="2" id="KW-0689">Ribosomal protein</keyword>
<dbReference type="Proteomes" id="UP000275385">
    <property type="component" value="Unassembled WGS sequence"/>
</dbReference>
<evidence type="ECO:0000256" key="2">
    <source>
        <dbReference type="ARBA" id="ARBA00022980"/>
    </source>
</evidence>
<evidence type="ECO:0000313" key="5">
    <source>
        <dbReference type="EMBL" id="RKU46818.1"/>
    </source>
</evidence>
<dbReference type="GO" id="GO:0032543">
    <property type="term" value="P:mitochondrial translation"/>
    <property type="evidence" value="ECO:0007669"/>
    <property type="project" value="TreeGrafter"/>
</dbReference>
<accession>A0A420YFX3</accession>
<evidence type="ECO:0000256" key="4">
    <source>
        <dbReference type="ARBA" id="ARBA00039977"/>
    </source>
</evidence>
<dbReference type="Gene3D" id="3.30.70.330">
    <property type="match status" value="1"/>
</dbReference>
<dbReference type="InterPro" id="IPR012678">
    <property type="entry name" value="Ribosomal_uL23/eL15/eS24_sf"/>
</dbReference>
<dbReference type="STRING" id="177199.A0A420YFX3"/>
<dbReference type="InterPro" id="IPR012677">
    <property type="entry name" value="Nucleotide-bd_a/b_plait_sf"/>
</dbReference>
<dbReference type="PANTHER" id="PTHR12059:SF5">
    <property type="entry name" value="LARGE RIBOSOMAL SUBUNIT PROTEIN UL23M"/>
    <property type="match status" value="1"/>
</dbReference>
<dbReference type="InterPro" id="IPR013025">
    <property type="entry name" value="Ribosomal_uL23-like"/>
</dbReference>
<dbReference type="OrthoDB" id="275582at2759"/>
<evidence type="ECO:0000256" key="3">
    <source>
        <dbReference type="ARBA" id="ARBA00023274"/>
    </source>
</evidence>
<dbReference type="SUPFAM" id="SSF54189">
    <property type="entry name" value="Ribosomal proteins S24e, L23 and L15e"/>
    <property type="match status" value="1"/>
</dbReference>
<organism evidence="5 6">
    <name type="scientific">Coniochaeta pulveracea</name>
    <dbReference type="NCBI Taxonomy" id="177199"/>
    <lineage>
        <taxon>Eukaryota</taxon>
        <taxon>Fungi</taxon>
        <taxon>Dikarya</taxon>
        <taxon>Ascomycota</taxon>
        <taxon>Pezizomycotina</taxon>
        <taxon>Sordariomycetes</taxon>
        <taxon>Sordariomycetidae</taxon>
        <taxon>Coniochaetales</taxon>
        <taxon>Coniochaetaceae</taxon>
        <taxon>Coniochaeta</taxon>
    </lineage>
</organism>
<evidence type="ECO:0000313" key="6">
    <source>
        <dbReference type="Proteomes" id="UP000275385"/>
    </source>
</evidence>
<dbReference type="PANTHER" id="PTHR12059">
    <property type="entry name" value="RIBOSOMAL PROTEIN L23-RELATED"/>
    <property type="match status" value="1"/>
</dbReference>
<gene>
    <name evidence="5" type="ORF">DL546_007713</name>
</gene>
<keyword evidence="6" id="KW-1185">Reference proteome</keyword>
<sequence>MASQAAKAVVDAVAAPIAAVAKAPQANFVRGHKKTYLYVKTDRPRFRSLKSVLTSFCRPWDRVTMVRPLPGMSPYLASFIVPLRFNKLDLRDYLWHAYGVPVLKVRSFVNPRPLTASGTHQGASVIRPAGQKMMIVELESPFIWPERVKGEDLPEEYDWQRNKRLEDADYEQMTERLLRRRGEIPMLTAKEEADIRGRTALREEAERLLRGEKSWGNDVALDERWKALSGLDGKKRK</sequence>
<comment type="similarity">
    <text evidence="1">Belongs to the universal ribosomal protein uL23 family.</text>
</comment>
<protein>
    <recommendedName>
        <fullName evidence="4">Large ribosomal subunit protein uL23m</fullName>
    </recommendedName>
</protein>
<dbReference type="GO" id="GO:0005762">
    <property type="term" value="C:mitochondrial large ribosomal subunit"/>
    <property type="evidence" value="ECO:0007669"/>
    <property type="project" value="TreeGrafter"/>
</dbReference>
<name>A0A420YFX3_9PEZI</name>
<evidence type="ECO:0000256" key="1">
    <source>
        <dbReference type="ARBA" id="ARBA00006700"/>
    </source>
</evidence>
<comment type="caution">
    <text evidence="5">The sequence shown here is derived from an EMBL/GenBank/DDBJ whole genome shotgun (WGS) entry which is preliminary data.</text>
</comment>
<reference evidence="5 6" key="1">
    <citation type="submission" date="2018-08" db="EMBL/GenBank/DDBJ databases">
        <title>Draft genome of the lignicolous fungus Coniochaeta pulveracea.</title>
        <authorList>
            <person name="Borstlap C.J."/>
            <person name="De Witt R.N."/>
            <person name="Botha A."/>
            <person name="Volschenk H."/>
        </authorList>
    </citation>
    <scope>NUCLEOTIDE SEQUENCE [LARGE SCALE GENOMIC DNA]</scope>
    <source>
        <strain evidence="5 6">CAB683</strain>
    </source>
</reference>
<dbReference type="GO" id="GO:0003735">
    <property type="term" value="F:structural constituent of ribosome"/>
    <property type="evidence" value="ECO:0007669"/>
    <property type="project" value="InterPro"/>
</dbReference>
<proteinExistence type="inferred from homology"/>
<dbReference type="EMBL" id="QVQW01000012">
    <property type="protein sequence ID" value="RKU46818.1"/>
    <property type="molecule type" value="Genomic_DNA"/>
</dbReference>